<dbReference type="InterPro" id="IPR040694">
    <property type="entry name" value="UGGT_TRXL_2"/>
</dbReference>
<feature type="compositionally biased region" description="Basic and acidic residues" evidence="7">
    <location>
        <begin position="1484"/>
        <end position="1504"/>
    </location>
</feature>
<dbReference type="Gene3D" id="3.90.550.10">
    <property type="entry name" value="Spore Coat Polysaccharide Biosynthesis Protein SpsA, Chain A"/>
    <property type="match status" value="1"/>
</dbReference>
<dbReference type="InterPro" id="IPR009448">
    <property type="entry name" value="UDP-g_GGtrans"/>
</dbReference>
<dbReference type="Pfam" id="PF18400">
    <property type="entry name" value="Thioredoxin_12"/>
    <property type="match status" value="1"/>
</dbReference>
<dbReference type="GeneID" id="4838880"/>
<dbReference type="Proteomes" id="UP000002258">
    <property type="component" value="Chromosome 4"/>
</dbReference>
<dbReference type="OrthoDB" id="27683at2759"/>
<evidence type="ECO:0000313" key="13">
    <source>
        <dbReference type="EMBL" id="ABN66217.2"/>
    </source>
</evidence>
<feature type="domain" description="Glucosyltransferase 24 catalytic" evidence="12">
    <location>
        <begin position="1206"/>
        <end position="1474"/>
    </location>
</feature>
<dbReference type="CDD" id="cd06432">
    <property type="entry name" value="GT8_HUGT1_C_like"/>
    <property type="match status" value="1"/>
</dbReference>
<dbReference type="GO" id="GO:0005788">
    <property type="term" value="C:endoplasmic reticulum lumen"/>
    <property type="evidence" value="ECO:0007669"/>
    <property type="project" value="UniProtKB-SubCell"/>
</dbReference>
<dbReference type="InterPro" id="IPR040497">
    <property type="entry name" value="Glyco_transf_24"/>
</dbReference>
<dbReference type="GO" id="GO:0018279">
    <property type="term" value="P:protein N-linked glycosylation via asparagine"/>
    <property type="evidence" value="ECO:0007669"/>
    <property type="project" value="TreeGrafter"/>
</dbReference>
<feature type="compositionally biased region" description="Acidic residues" evidence="7">
    <location>
        <begin position="1505"/>
        <end position="1520"/>
    </location>
</feature>
<evidence type="ECO:0000259" key="10">
    <source>
        <dbReference type="Pfam" id="PF18401"/>
    </source>
</evidence>
<evidence type="ECO:0000256" key="7">
    <source>
        <dbReference type="SAM" id="MobiDB-lite"/>
    </source>
</evidence>
<dbReference type="Pfam" id="PF18402">
    <property type="entry name" value="Thioredoxin_14"/>
    <property type="match status" value="1"/>
</dbReference>
<dbReference type="GO" id="GO:0036503">
    <property type="term" value="P:ERAD pathway"/>
    <property type="evidence" value="ECO:0007669"/>
    <property type="project" value="TreeGrafter"/>
</dbReference>
<dbReference type="Pfam" id="PF06427">
    <property type="entry name" value="UDP-g_GGTase"/>
    <property type="match status" value="1"/>
</dbReference>
<sequence>MFSRWYFSLLVVLSVQFVVAENQKTGPDQNTLSVQLQAPWKETDFELNLLESIAAANESLYVSSVLKLAGISNIEEEVEDLEDFEDEDLELSRKSHKDKYELLMKNIDNEETRATINFTLVNKYYSPRIESHYDHYASDVEAELSERLKTECAVDSFGNKLDTLDVWLLYNNKLYCSKDELYALQTDSRSDVQPLLFDRVIGTNEKAPLVVLYGDHKSDQFRDFFENLYESANIGKLRFVWRYLPPKTVRKNDILTGYGVDLTLKRTDYVVIDDRDVSSKISNSKKKSSKPKLDIRKDLHKIAALQELFPIDKSSLQSLGLKLTSFVKSNKQKSSYDTLVQILEDFPKYVSFLADLPRDNNEILVGDIVDSNEKLGLSKESFGLYVNGSPIHRLELDLLKLFEKIKDELDFINKLQELGFTIEQAKFLLTKFALLSAVKQTQFRNGNTIMGKNENRFKVYDYAFTKTSKRGVVFLNDLENDNSYSHFTTNSREAYLGPESYRLRPNQIPPSRENIHDLIFAVNFGNREQLRVLFTLSKVILDNGIPQQVGIIPVQGEDPLDLILAEKFYHIVATSSPQEALAFLYKYLESKSVDETQNLIDTITIPIGQEIGPEAFQDVLLRFSIDQASVIFNGVIYELTSPNWQIAMSKQLSQDIALLKSHLRNGNAEGKSLKSLLYENAGTERNLRIIPIEPSDTLYKAVDEDLIKYSTLIRKDTTEGIAGTFWLVGDLNKKICQTQLLNLLISFKKSKYDYQIRVINSGTTSAVLNKVKKSFKLDKLSSPKIDKVIELFKSEFREVSASSNNTIIKFLESKQLPSHHDFLLFNSRYFRLDIPLSKKEIELLLEYEYSQRLSLFDDILKAYPEVFHGQQIDNFSLPASVGSREDWMDLVTSVVTKSFHFDDRSFITDVSRFDFSKLNYGNCIDVNTYEVTKKIDILLIVDPLDEYSQKLATIVKSVADIPFVNTRILLQPSTEEVEDITIKRFYRGVYESSSPMFVDGKWSSNSSASFESLPGSELFTTDLDIPTRWLTTLKESPIGVDMDNIKFDNYNNKNAYGVYELRNILIEGYARNVANGNAPSGISMKLAKSGSITDTIVMSTMGYLQLSALPGIWKLFLDSGKSSKHYSLLSASSNKFEANTASLEYVDIGIFNLNGQLIFPRLRKNPGYEGVEFSNDAEADKNEGIKNAGIIQSVFKMDKPAKEADINIFTIASGHLYERFVGIMTASLRKHSHRSIKIWIIENYISSHFKRLLPYLSEKYDVEFELISYKWPNFLRKQREKQRSIWGYKILFLDVIFPQDLHKVIFVDADQVVRTDMQDLVDMNLEGAAYGFTPMCDSREEMDGFRFWKQGYWTQVLKDDLKYHISALYVVDLDKFRQIRAGDRLRSHYQKLSADPNSLSNLDQDLPNNMQRSIKIFSLPQEWLWCEAWCSDESMKTAKTIDLCNNPLTKESKLERAKRLIPEWTVYDEEVQELVVKATEEYYEKKEKESEEFKKLEEQERSREEEEEEEEDNDIDHDEL</sequence>
<evidence type="ECO:0000256" key="1">
    <source>
        <dbReference type="ARBA" id="ARBA00001913"/>
    </source>
</evidence>
<evidence type="ECO:0000259" key="12">
    <source>
        <dbReference type="Pfam" id="PF18404"/>
    </source>
</evidence>
<evidence type="ECO:0000259" key="11">
    <source>
        <dbReference type="Pfam" id="PF18402"/>
    </source>
</evidence>
<dbReference type="GO" id="GO:0051082">
    <property type="term" value="F:unfolded protein binding"/>
    <property type="evidence" value="ECO:0007669"/>
    <property type="project" value="TreeGrafter"/>
</dbReference>
<feature type="region of interest" description="Disordered" evidence="7">
    <location>
        <begin position="1484"/>
        <end position="1520"/>
    </location>
</feature>
<evidence type="ECO:0000313" key="14">
    <source>
        <dbReference type="Proteomes" id="UP000002258"/>
    </source>
</evidence>
<dbReference type="KEGG" id="pic:PICST_45091"/>
<gene>
    <name evidence="13" type="primary">KRE5</name>
    <name evidence="13" type="ORF">PICST_45091</name>
</gene>
<dbReference type="OMA" id="FIWRSTC"/>
<evidence type="ECO:0000256" key="5">
    <source>
        <dbReference type="ARBA" id="ARBA00023180"/>
    </source>
</evidence>
<dbReference type="UniPathway" id="UPA00378"/>
<dbReference type="Pfam" id="PF18401">
    <property type="entry name" value="Thioredoxin_13"/>
    <property type="match status" value="1"/>
</dbReference>
<keyword evidence="5" id="KW-0325">Glycoprotein</keyword>
<feature type="domain" description="UGGT thioredoxin-like" evidence="9">
    <location>
        <begin position="43"/>
        <end position="249"/>
    </location>
</feature>
<comment type="subcellular location">
    <subcellularLocation>
        <location evidence="2">Endoplasmic reticulum lumen</location>
    </subcellularLocation>
</comment>
<dbReference type="STRING" id="322104.A3LUC6"/>
<evidence type="ECO:0000256" key="6">
    <source>
        <dbReference type="SAM" id="Coils"/>
    </source>
</evidence>
<protein>
    <submittedName>
        <fullName evidence="13">UDPglucose-glycoprotein glucose phosphotransferase</fullName>
        <ecNumber evidence="13">2.7.8.19</ecNumber>
    </submittedName>
</protein>
<dbReference type="PANTHER" id="PTHR11226">
    <property type="entry name" value="UDP-GLUCOSE GLYCOPROTEIN:GLUCOSYLTRANSFERASE"/>
    <property type="match status" value="1"/>
</dbReference>
<evidence type="ECO:0000256" key="2">
    <source>
        <dbReference type="ARBA" id="ARBA00004319"/>
    </source>
</evidence>
<proteinExistence type="predicted"/>
<dbReference type="InterPro" id="IPR040693">
    <property type="entry name" value="UGGT_TRXL_1"/>
</dbReference>
<organism evidence="13 14">
    <name type="scientific">Scheffersomyces stipitis (strain ATCC 58785 / CBS 6054 / NBRC 10063 / NRRL Y-11545)</name>
    <name type="common">Yeast</name>
    <name type="synonym">Pichia stipitis</name>
    <dbReference type="NCBI Taxonomy" id="322104"/>
    <lineage>
        <taxon>Eukaryota</taxon>
        <taxon>Fungi</taxon>
        <taxon>Dikarya</taxon>
        <taxon>Ascomycota</taxon>
        <taxon>Saccharomycotina</taxon>
        <taxon>Pichiomycetes</taxon>
        <taxon>Debaryomycetaceae</taxon>
        <taxon>Scheffersomyces</taxon>
    </lineage>
</organism>
<accession>A3LUC6</accession>
<keyword evidence="3 8" id="KW-0732">Signal</keyword>
<dbReference type="PANTHER" id="PTHR11226:SF0">
    <property type="entry name" value="UDP-GLUCOSE:GLYCOPROTEIN GLUCOSYLTRANSFERASE"/>
    <property type="match status" value="1"/>
</dbReference>
<keyword evidence="14" id="KW-1185">Reference proteome</keyword>
<evidence type="ECO:0000256" key="8">
    <source>
        <dbReference type="SAM" id="SignalP"/>
    </source>
</evidence>
<keyword evidence="4" id="KW-0256">Endoplasmic reticulum</keyword>
<dbReference type="InterPro" id="IPR029044">
    <property type="entry name" value="Nucleotide-diphossugar_trans"/>
</dbReference>
<evidence type="ECO:0000259" key="9">
    <source>
        <dbReference type="Pfam" id="PF18400"/>
    </source>
</evidence>
<dbReference type="GO" id="GO:0047358">
    <property type="term" value="F:UDP-glucose-glycoprotein glucose phosphotransferase activity"/>
    <property type="evidence" value="ECO:0007669"/>
    <property type="project" value="UniProtKB-EC"/>
</dbReference>
<reference evidence="13 14" key="1">
    <citation type="journal article" date="2007" name="Nat. Biotechnol.">
        <title>Genome sequence of the lignocellulose-bioconverting and xylose-fermenting yeast Pichia stipitis.</title>
        <authorList>
            <person name="Jeffries T.W."/>
            <person name="Grigoriev I.V."/>
            <person name="Grimwood J."/>
            <person name="Laplaza J.M."/>
            <person name="Aerts A."/>
            <person name="Salamov A."/>
            <person name="Schmutz J."/>
            <person name="Lindquist E."/>
            <person name="Dehal P."/>
            <person name="Shapiro H."/>
            <person name="Jin Y.S."/>
            <person name="Passoth V."/>
            <person name="Richardson P.M."/>
        </authorList>
    </citation>
    <scope>NUCLEOTIDE SEQUENCE [LARGE SCALE GENOMIC DNA]</scope>
    <source>
        <strain evidence="14">ATCC 58785 / CBS 6054 / NBRC 10063 / NRRL Y-11545</strain>
    </source>
</reference>
<comment type="cofactor">
    <cofactor evidence="1">
        <name>Ca(2+)</name>
        <dbReference type="ChEBI" id="CHEBI:29108"/>
    </cofactor>
</comment>
<feature type="signal peptide" evidence="8">
    <location>
        <begin position="1"/>
        <end position="20"/>
    </location>
</feature>
<dbReference type="FunCoup" id="A3LUC6">
    <property type="interactions" value="511"/>
</dbReference>
<dbReference type="InterPro" id="IPR040692">
    <property type="entry name" value="UGGT_TRXL_3"/>
</dbReference>
<evidence type="ECO:0000256" key="3">
    <source>
        <dbReference type="ARBA" id="ARBA00022729"/>
    </source>
</evidence>
<dbReference type="SUPFAM" id="SSF53448">
    <property type="entry name" value="Nucleotide-diphospho-sugar transferases"/>
    <property type="match status" value="1"/>
</dbReference>
<dbReference type="RefSeq" id="XP_001384246.2">
    <property type="nucleotide sequence ID" value="XM_001384209.1"/>
</dbReference>
<keyword evidence="6" id="KW-0175">Coiled coil</keyword>
<dbReference type="EC" id="2.7.8.19" evidence="13"/>
<keyword evidence="13" id="KW-0808">Transferase</keyword>
<feature type="coiled-coil region" evidence="6">
    <location>
        <begin position="74"/>
        <end position="113"/>
    </location>
</feature>
<feature type="domain" description="UGGT thioredoxin-like" evidence="10">
    <location>
        <begin position="307"/>
        <end position="440"/>
    </location>
</feature>
<dbReference type="HOGENOM" id="CLU_002668_1_0_1"/>
<dbReference type="eggNOG" id="KOG1879">
    <property type="taxonomic scope" value="Eukaryota"/>
</dbReference>
<evidence type="ECO:0000256" key="4">
    <source>
        <dbReference type="ARBA" id="ARBA00022824"/>
    </source>
</evidence>
<dbReference type="GO" id="GO:0003980">
    <property type="term" value="F:UDP-glucose:glycoprotein glucosyltransferase activity"/>
    <property type="evidence" value="ECO:0007669"/>
    <property type="project" value="InterPro"/>
</dbReference>
<name>A3LUC6_PICST</name>
<dbReference type="InParanoid" id="A3LUC6"/>
<dbReference type="EMBL" id="CP000498">
    <property type="protein sequence ID" value="ABN66217.2"/>
    <property type="molecule type" value="Genomic_DNA"/>
</dbReference>
<feature type="chain" id="PRO_5002655807" evidence="8">
    <location>
        <begin position="21"/>
        <end position="1520"/>
    </location>
</feature>
<dbReference type="Pfam" id="PF18404">
    <property type="entry name" value="Glyco_transf_24"/>
    <property type="match status" value="1"/>
</dbReference>
<feature type="domain" description="UGGT thioredoxin-like" evidence="11">
    <location>
        <begin position="460"/>
        <end position="689"/>
    </location>
</feature>